<feature type="chain" id="PRO_5046476722" evidence="2">
    <location>
        <begin position="30"/>
        <end position="460"/>
    </location>
</feature>
<comment type="caution">
    <text evidence="4">The sequence shown here is derived from an EMBL/GenBank/DDBJ whole genome shotgun (WGS) entry which is preliminary data.</text>
</comment>
<dbReference type="Proteomes" id="UP001589832">
    <property type="component" value="Unassembled WGS sequence"/>
</dbReference>
<dbReference type="EMBL" id="JBHLTQ010000001">
    <property type="protein sequence ID" value="MFC0603884.1"/>
    <property type="molecule type" value="Genomic_DNA"/>
</dbReference>
<dbReference type="CDD" id="cd08023">
    <property type="entry name" value="GH16_laminarinase_like"/>
    <property type="match status" value="1"/>
</dbReference>
<dbReference type="InterPro" id="IPR035986">
    <property type="entry name" value="PKD_dom_sf"/>
</dbReference>
<dbReference type="SUPFAM" id="SSF49299">
    <property type="entry name" value="PKD domain"/>
    <property type="match status" value="1"/>
</dbReference>
<dbReference type="PANTHER" id="PTHR10963:SF55">
    <property type="entry name" value="GLYCOSIDE HYDROLASE FAMILY 16 PROTEIN"/>
    <property type="match status" value="1"/>
</dbReference>
<feature type="domain" description="GH16" evidence="3">
    <location>
        <begin position="224"/>
        <end position="460"/>
    </location>
</feature>
<keyword evidence="5" id="KW-1185">Reference proteome</keyword>
<proteinExistence type="inferred from homology"/>
<evidence type="ECO:0000259" key="3">
    <source>
        <dbReference type="PROSITE" id="PS51762"/>
    </source>
</evidence>
<evidence type="ECO:0000313" key="4">
    <source>
        <dbReference type="EMBL" id="MFC0603884.1"/>
    </source>
</evidence>
<dbReference type="Gene3D" id="2.60.120.200">
    <property type="match status" value="1"/>
</dbReference>
<dbReference type="CDD" id="cd00146">
    <property type="entry name" value="PKD"/>
    <property type="match status" value="1"/>
</dbReference>
<reference evidence="4 5" key="1">
    <citation type="submission" date="2024-09" db="EMBL/GenBank/DDBJ databases">
        <authorList>
            <person name="Sun Q."/>
            <person name="Mori K."/>
        </authorList>
    </citation>
    <scope>NUCLEOTIDE SEQUENCE [LARGE SCALE GENOMIC DNA]</scope>
    <source>
        <strain evidence="4 5">NCAIM B.02481</strain>
    </source>
</reference>
<evidence type="ECO:0000256" key="1">
    <source>
        <dbReference type="ARBA" id="ARBA00006865"/>
    </source>
</evidence>
<dbReference type="PANTHER" id="PTHR10963">
    <property type="entry name" value="GLYCOSYL HYDROLASE-RELATED"/>
    <property type="match status" value="1"/>
</dbReference>
<dbReference type="PROSITE" id="PS51762">
    <property type="entry name" value="GH16_2"/>
    <property type="match status" value="1"/>
</dbReference>
<evidence type="ECO:0000313" key="5">
    <source>
        <dbReference type="Proteomes" id="UP001589832"/>
    </source>
</evidence>
<dbReference type="InterPro" id="IPR013320">
    <property type="entry name" value="ConA-like_dom_sf"/>
</dbReference>
<dbReference type="InterPro" id="IPR050546">
    <property type="entry name" value="Glycosyl_Hydrlase_16"/>
</dbReference>
<dbReference type="RefSeq" id="WP_386060475.1">
    <property type="nucleotide sequence ID" value="NZ_JBHLTQ010000001.1"/>
</dbReference>
<dbReference type="SUPFAM" id="SSF49899">
    <property type="entry name" value="Concanavalin A-like lectins/glucanases"/>
    <property type="match status" value="1"/>
</dbReference>
<dbReference type="Pfam" id="PF00722">
    <property type="entry name" value="Glyco_hydro_16"/>
    <property type="match status" value="1"/>
</dbReference>
<sequence>MKLYKLRTYITLPISLLLLVIWSCSSDSSDDDSGGNTVSNLVVTVEVVGSDASNPNGDGSGVVNVTATANNAINYGFKFGNGLEQASSNGIIQHTFTEGGTNTYNITVKAYSSAGESISSVETVTVYVDETIVVPSNLTLTASVQGFDNDNPYGDGSGVVNFTAQADDAVSYGYSIDGSSEVQSTNGTYQFTFNSVEGVENHTITVVAYSSTNDSIDTSETIAVSYYVGSPPVWADEFFQDGSPNSNNWTYDLGAGGWGNNEAQTYTSNASNVIVEDGLLKITAKSEGAGYTSSRLKSQGLFQFTYGRVDVRAKLPASAGTWPAIWMLGSNFPSEGWPRCGEIDIMEQTGWDKNKTLGTCHWFNTANSSTASYGLETSVLTSTSEFHVYSLVWDANSIKILVDDVQFFVMNSNSASIPSSPFESDFFIILNVAMGGSLGGDIPDNFTQDSMEIDYVRVYE</sequence>
<dbReference type="InterPro" id="IPR013783">
    <property type="entry name" value="Ig-like_fold"/>
</dbReference>
<gene>
    <name evidence="4" type="ORF">ACFFGA_04920</name>
</gene>
<feature type="signal peptide" evidence="2">
    <location>
        <begin position="1"/>
        <end position="29"/>
    </location>
</feature>
<comment type="similarity">
    <text evidence="1">Belongs to the glycosyl hydrolase 16 family.</text>
</comment>
<evidence type="ECO:0000256" key="2">
    <source>
        <dbReference type="SAM" id="SignalP"/>
    </source>
</evidence>
<dbReference type="InterPro" id="IPR000757">
    <property type="entry name" value="Beta-glucanase-like"/>
</dbReference>
<protein>
    <submittedName>
        <fullName evidence="4">Family 16 glycosylhydrolase</fullName>
    </submittedName>
</protein>
<organism evidence="4 5">
    <name type="scientific">Winogradskyella pulchriflava</name>
    <dbReference type="NCBI Taxonomy" id="1110688"/>
    <lineage>
        <taxon>Bacteria</taxon>
        <taxon>Pseudomonadati</taxon>
        <taxon>Bacteroidota</taxon>
        <taxon>Flavobacteriia</taxon>
        <taxon>Flavobacteriales</taxon>
        <taxon>Flavobacteriaceae</taxon>
        <taxon>Winogradskyella</taxon>
    </lineage>
</organism>
<dbReference type="Gene3D" id="2.60.40.10">
    <property type="entry name" value="Immunoglobulins"/>
    <property type="match status" value="1"/>
</dbReference>
<keyword evidence="2" id="KW-0732">Signal</keyword>
<accession>A0ABV6Q6I8</accession>
<name>A0ABV6Q6I8_9FLAO</name>